<evidence type="ECO:0008006" key="4">
    <source>
        <dbReference type="Google" id="ProtNLM"/>
    </source>
</evidence>
<keyword evidence="3" id="KW-1185">Reference proteome</keyword>
<organism evidence="2 3">
    <name type="scientific">Alteromonas stellipolaris</name>
    <dbReference type="NCBI Taxonomy" id="233316"/>
    <lineage>
        <taxon>Bacteria</taxon>
        <taxon>Pseudomonadati</taxon>
        <taxon>Pseudomonadota</taxon>
        <taxon>Gammaproteobacteria</taxon>
        <taxon>Alteromonadales</taxon>
        <taxon>Alteromonadaceae</taxon>
        <taxon>Alteromonas/Salinimonas group</taxon>
        <taxon>Alteromonas</taxon>
    </lineage>
</organism>
<dbReference type="RefSeq" id="WP_057792294.1">
    <property type="nucleotide sequence ID" value="NZ_CANLMS010000003.1"/>
</dbReference>
<evidence type="ECO:0000256" key="1">
    <source>
        <dbReference type="SAM" id="SignalP"/>
    </source>
</evidence>
<gene>
    <name evidence="2" type="ORF">AVL57_07760</name>
</gene>
<protein>
    <recommendedName>
        <fullName evidence="4">Lipoprotein</fullName>
    </recommendedName>
</protein>
<keyword evidence="1" id="KW-0732">Signal</keyword>
<sequence>MNKFCSFSFTVLLCSQLLGCASQNSKDVADDVLSGIDSLALKASKCINSKSQKGLDCIEFADAYKNGGFDNIKAFKDNLPEIYKKDLDAGLNATEKLNIIISAVVFLSRT</sequence>
<proteinExistence type="predicted"/>
<feature type="chain" id="PRO_5047044800" description="Lipoprotein" evidence="1">
    <location>
        <begin position="21"/>
        <end position="110"/>
    </location>
</feature>
<reference evidence="2 3" key="1">
    <citation type="submission" date="2015-12" db="EMBL/GenBank/DDBJ databases">
        <title>Intraspecies pangenome expansion in the marine bacterium Alteromonas.</title>
        <authorList>
            <person name="Lopez-Perez M."/>
            <person name="Rodriguez-Valera F."/>
        </authorList>
    </citation>
    <scope>NUCLEOTIDE SEQUENCE [LARGE SCALE GENOMIC DNA]</scope>
    <source>
        <strain evidence="2 3">LMG 21861</strain>
    </source>
</reference>
<name>A0ABM5YI75_9ALTE</name>
<evidence type="ECO:0000313" key="2">
    <source>
        <dbReference type="EMBL" id="AMJ73886.1"/>
    </source>
</evidence>
<feature type="signal peptide" evidence="1">
    <location>
        <begin position="1"/>
        <end position="20"/>
    </location>
</feature>
<dbReference type="EMBL" id="CP013926">
    <property type="protein sequence ID" value="AMJ73886.1"/>
    <property type="molecule type" value="Genomic_DNA"/>
</dbReference>
<evidence type="ECO:0000313" key="3">
    <source>
        <dbReference type="Proteomes" id="UP000056750"/>
    </source>
</evidence>
<accession>A0ABM5YI75</accession>
<dbReference type="Proteomes" id="UP000056750">
    <property type="component" value="Chromosome"/>
</dbReference>